<dbReference type="RefSeq" id="WP_161829665.1">
    <property type="nucleotide sequence ID" value="NZ_BLJN01000002.1"/>
</dbReference>
<dbReference type="GO" id="GO:0000160">
    <property type="term" value="P:phosphorelay signal transduction system"/>
    <property type="evidence" value="ECO:0007669"/>
    <property type="project" value="InterPro"/>
</dbReference>
<dbReference type="SUPFAM" id="SSF46894">
    <property type="entry name" value="C-terminal effector domain of the bipartite response regulators"/>
    <property type="match status" value="1"/>
</dbReference>
<accession>A0A829YC73</accession>
<proteinExistence type="predicted"/>
<dbReference type="Pfam" id="PF00486">
    <property type="entry name" value="Trans_reg_C"/>
    <property type="match status" value="1"/>
</dbReference>
<dbReference type="GO" id="GO:0003677">
    <property type="term" value="F:DNA binding"/>
    <property type="evidence" value="ECO:0007669"/>
    <property type="project" value="UniProtKB-UniRule"/>
</dbReference>
<dbReference type="GO" id="GO:0006355">
    <property type="term" value="P:regulation of DNA-templated transcription"/>
    <property type="evidence" value="ECO:0007669"/>
    <property type="project" value="InterPro"/>
</dbReference>
<dbReference type="Gene3D" id="1.10.10.10">
    <property type="entry name" value="Winged helix-like DNA-binding domain superfamily/Winged helix DNA-binding domain"/>
    <property type="match status" value="1"/>
</dbReference>
<feature type="domain" description="OmpR/PhoB-type" evidence="3">
    <location>
        <begin position="12"/>
        <end position="110"/>
    </location>
</feature>
<dbReference type="PROSITE" id="PS51755">
    <property type="entry name" value="OMPR_PHOB"/>
    <property type="match status" value="1"/>
</dbReference>
<evidence type="ECO:0000259" key="3">
    <source>
        <dbReference type="PROSITE" id="PS51755"/>
    </source>
</evidence>
<dbReference type="Proteomes" id="UP000445000">
    <property type="component" value="Unassembled WGS sequence"/>
</dbReference>
<dbReference type="SMART" id="SM00862">
    <property type="entry name" value="Trans_reg_C"/>
    <property type="match status" value="1"/>
</dbReference>
<dbReference type="AlphaFoldDB" id="A0A829YC73"/>
<keyword evidence="1 2" id="KW-0238">DNA-binding</keyword>
<evidence type="ECO:0000256" key="2">
    <source>
        <dbReference type="PROSITE-ProRule" id="PRU01091"/>
    </source>
</evidence>
<dbReference type="InterPro" id="IPR001867">
    <property type="entry name" value="OmpR/PhoB-type_DNA-bd"/>
</dbReference>
<dbReference type="EMBL" id="BLJN01000002">
    <property type="protein sequence ID" value="GFE80202.1"/>
    <property type="molecule type" value="Genomic_DNA"/>
</dbReference>
<reference evidence="5" key="1">
    <citation type="submission" date="2020-01" db="EMBL/GenBank/DDBJ databases">
        <title>'Steroidobacter agaridevorans' sp. nov., agar-degrading bacteria isolated from rhizosphere soils.</title>
        <authorList>
            <person name="Ikenaga M."/>
            <person name="Kataoka M."/>
            <person name="Murouchi A."/>
            <person name="Katsuragi S."/>
            <person name="Sakai M."/>
        </authorList>
    </citation>
    <scope>NUCLEOTIDE SEQUENCE [LARGE SCALE GENOMIC DNA]</scope>
    <source>
        <strain evidence="5">YU21-B</strain>
    </source>
</reference>
<dbReference type="CDD" id="cd00383">
    <property type="entry name" value="trans_reg_C"/>
    <property type="match status" value="1"/>
</dbReference>
<keyword evidence="5" id="KW-1185">Reference proteome</keyword>
<evidence type="ECO:0000313" key="4">
    <source>
        <dbReference type="EMBL" id="GFE80202.1"/>
    </source>
</evidence>
<name>A0A829YC73_9GAMM</name>
<dbReference type="Gene3D" id="3.40.50.10070">
    <property type="entry name" value="TolB, N-terminal domain"/>
    <property type="match status" value="1"/>
</dbReference>
<gene>
    <name evidence="4" type="ORF">GCM10011487_22020</name>
</gene>
<protein>
    <recommendedName>
        <fullName evidence="3">OmpR/PhoB-type domain-containing protein</fullName>
    </recommendedName>
</protein>
<comment type="caution">
    <text evidence="4">The sequence shown here is derived from an EMBL/GenBank/DDBJ whole genome shotgun (WGS) entry which is preliminary data.</text>
</comment>
<organism evidence="4 5">
    <name type="scientific">Steroidobacter agaridevorans</name>
    <dbReference type="NCBI Taxonomy" id="2695856"/>
    <lineage>
        <taxon>Bacteria</taxon>
        <taxon>Pseudomonadati</taxon>
        <taxon>Pseudomonadota</taxon>
        <taxon>Gammaproteobacteria</taxon>
        <taxon>Steroidobacterales</taxon>
        <taxon>Steroidobacteraceae</taxon>
        <taxon>Steroidobacter</taxon>
    </lineage>
</organism>
<dbReference type="InterPro" id="IPR016032">
    <property type="entry name" value="Sig_transdc_resp-reg_C-effctor"/>
</dbReference>
<evidence type="ECO:0000313" key="5">
    <source>
        <dbReference type="Proteomes" id="UP000445000"/>
    </source>
</evidence>
<sequence>MAGREIRHVKDHRRYTLGDLSVDEGQSRISRAGVDLPLPKLSFDMLVALGRAAPNVLSLDALMDQVWPGLVVSPETVSQRVKLLRDALGDDPRNPRYIVGVRGRGYRLCVAPCPDRVLVTGAASRSIAVLPFENLGNSPTDHVISLGVPEAVLHLLASLNEVVVIARTSSFAYQGARDARSIGQALNARYLLEGSVQSADGRLRVTARLIDAQSNADIWSMRFDRAREDVFALQDEFAMQVAHALQVSFDVSSNGRPVCEGRRLPLARSGGRRASDRPSRDAFPVVALTLPLPY</sequence>
<dbReference type="InterPro" id="IPR036388">
    <property type="entry name" value="WH-like_DNA-bd_sf"/>
</dbReference>
<feature type="DNA-binding region" description="OmpR/PhoB-type" evidence="2">
    <location>
        <begin position="12"/>
        <end position="110"/>
    </location>
</feature>
<evidence type="ECO:0000256" key="1">
    <source>
        <dbReference type="ARBA" id="ARBA00023125"/>
    </source>
</evidence>